<dbReference type="InterPro" id="IPR002589">
    <property type="entry name" value="Macro_dom"/>
</dbReference>
<reference evidence="2 3" key="2">
    <citation type="submission" date="2007-09" db="EMBL/GenBank/DDBJ databases">
        <authorList>
            <person name="Fulton L."/>
            <person name="Clifton S."/>
            <person name="Fulton B."/>
            <person name="Xu J."/>
            <person name="Minx P."/>
            <person name="Pepin K.H."/>
            <person name="Johnson M."/>
            <person name="Thiruvilangam P."/>
            <person name="Bhonagiri V."/>
            <person name="Nash W.E."/>
            <person name="Mardis E.R."/>
            <person name="Wilson R.K."/>
        </authorList>
    </citation>
    <scope>NUCLEOTIDE SEQUENCE [LARGE SCALE GENOMIC DNA]</scope>
    <source>
        <strain evidence="2 3">M21/2</strain>
    </source>
</reference>
<accession>A8S8R0</accession>
<gene>
    <name evidence="2" type="ORF">FAEPRAM212_00849</name>
</gene>
<proteinExistence type="predicted"/>
<evidence type="ECO:0000259" key="1">
    <source>
        <dbReference type="PROSITE" id="PS51154"/>
    </source>
</evidence>
<evidence type="ECO:0000313" key="2">
    <source>
        <dbReference type="EMBL" id="EDP22392.1"/>
    </source>
</evidence>
<feature type="domain" description="Macro" evidence="1">
    <location>
        <begin position="1"/>
        <end position="168"/>
    </location>
</feature>
<dbReference type="PANTHER" id="PTHR11106:SF27">
    <property type="entry name" value="MACRO DOMAIN-CONTAINING PROTEIN"/>
    <property type="match status" value="1"/>
</dbReference>
<dbReference type="EMBL" id="ABED02000020">
    <property type="protein sequence ID" value="EDP22392.1"/>
    <property type="molecule type" value="Genomic_DNA"/>
</dbReference>
<sequence>MPFLMIRNDITKVAADAIVNPANRNLLQGSGTSRAIYQAAGEQELTAACEAIGHCEPGRAVCTPAFGLPAKYIFHAVCPAWHGGFFGEAKQLAGAYHSALELAAEYHCESVAFPLLSSGNYGYPKEQAFRIAVDTITQYVMEHDLTVYLVLYDRGSLAVSRKLFTSVEEYIDDHYVAQNDESYQFDRRRREYVERWEDAALADREYPAQECAPPVFAAAPPPPAAAPMAARSLENLMDNLGESFTTRLLRLIDERGLKDSTVYKQSNISRQHFSKIQCNRDYNPKKKTVLAFAVGLHLSEDETIDLLKSAGYAFSDGSKRDWIVRYCLEQKIYNINQVNTLLFEYDQEQLGA</sequence>
<protein>
    <submittedName>
        <fullName evidence="2">Macro domain protein</fullName>
    </submittedName>
</protein>
<dbReference type="PROSITE" id="PS51154">
    <property type="entry name" value="MACRO"/>
    <property type="match status" value="1"/>
</dbReference>
<dbReference type="AlphaFoldDB" id="A8S8R0"/>
<dbReference type="HOGENOM" id="CLU_069579_0_0_9"/>
<evidence type="ECO:0000313" key="3">
    <source>
        <dbReference type="Proteomes" id="UP000005945"/>
    </source>
</evidence>
<organism evidence="2 3">
    <name type="scientific">Faecalibacterium prausnitzii M21/2</name>
    <dbReference type="NCBI Taxonomy" id="411485"/>
    <lineage>
        <taxon>Bacteria</taxon>
        <taxon>Bacillati</taxon>
        <taxon>Bacillota</taxon>
        <taxon>Clostridia</taxon>
        <taxon>Eubacteriales</taxon>
        <taxon>Oscillospiraceae</taxon>
        <taxon>Faecalibacterium</taxon>
    </lineage>
</organism>
<dbReference type="SMART" id="SM00506">
    <property type="entry name" value="A1pp"/>
    <property type="match status" value="1"/>
</dbReference>
<dbReference type="SUPFAM" id="SSF52949">
    <property type="entry name" value="Macro domain-like"/>
    <property type="match status" value="1"/>
</dbReference>
<dbReference type="RefSeq" id="WP_005922504.1">
    <property type="nucleotide sequence ID" value="NZ_DS483496.1"/>
</dbReference>
<dbReference type="Proteomes" id="UP000005945">
    <property type="component" value="Unassembled WGS sequence"/>
</dbReference>
<name>A8S8R0_9FIRM</name>
<reference evidence="2 3" key="1">
    <citation type="submission" date="2007-09" db="EMBL/GenBank/DDBJ databases">
        <title>Draft genome sequence of Faecalibacterium prausnitzii M21/2.</title>
        <authorList>
            <person name="Sudarsanam P."/>
            <person name="Ley R."/>
            <person name="Guruge J."/>
            <person name="Turnbaugh P.J."/>
            <person name="Mahowald M."/>
            <person name="Liep D."/>
            <person name="Gordon J."/>
        </authorList>
    </citation>
    <scope>NUCLEOTIDE SEQUENCE [LARGE SCALE GENOMIC DNA]</scope>
    <source>
        <strain evidence="2 3">M21/2</strain>
    </source>
</reference>
<dbReference type="InterPro" id="IPR043472">
    <property type="entry name" value="Macro_dom-like"/>
</dbReference>
<dbReference type="PANTHER" id="PTHR11106">
    <property type="entry name" value="GANGLIOSIDE INDUCED DIFFERENTIATION ASSOCIATED PROTEIN 2-RELATED"/>
    <property type="match status" value="1"/>
</dbReference>
<dbReference type="Pfam" id="PF01661">
    <property type="entry name" value="Macro"/>
    <property type="match status" value="1"/>
</dbReference>
<comment type="caution">
    <text evidence="2">The sequence shown here is derived from an EMBL/GenBank/DDBJ whole genome shotgun (WGS) entry which is preliminary data.</text>
</comment>
<dbReference type="Gene3D" id="3.40.220.10">
    <property type="entry name" value="Leucine Aminopeptidase, subunit E, domain 1"/>
    <property type="match status" value="1"/>
</dbReference>
<dbReference type="GeneID" id="75067826"/>